<sequence length="114" mass="12946">SNVIYTELNGYKFMFMGDAGVDKEKDILDKYNISDIDVLKVGHHGSKTSSSKEFINEINPKYGVISVGKNNRYGHPNKEVLNNLENSKIYRTDQDGSIMFKIKNNKLKIEICSP</sequence>
<dbReference type="InterPro" id="IPR052159">
    <property type="entry name" value="Competence_DNA_uptake"/>
</dbReference>
<dbReference type="PANTHER" id="PTHR30619:SF1">
    <property type="entry name" value="RECOMBINATION PROTEIN 2"/>
    <property type="match status" value="1"/>
</dbReference>
<dbReference type="AlphaFoldDB" id="K1TFJ4"/>
<gene>
    <name evidence="1" type="ORF">OBE_03162</name>
</gene>
<dbReference type="PANTHER" id="PTHR30619">
    <property type="entry name" value="DNA INTERNALIZATION/COMPETENCE PROTEIN COMEC/REC2"/>
    <property type="match status" value="1"/>
</dbReference>
<accession>K1TFJ4</accession>
<dbReference type="InterPro" id="IPR036866">
    <property type="entry name" value="RibonucZ/Hydroxyglut_hydro"/>
</dbReference>
<proteinExistence type="predicted"/>
<evidence type="ECO:0000313" key="1">
    <source>
        <dbReference type="EMBL" id="EKC71902.1"/>
    </source>
</evidence>
<reference evidence="1" key="1">
    <citation type="journal article" date="2013" name="Environ. Microbiol.">
        <title>Microbiota from the distal guts of lean and obese adolescents exhibit partial functional redundancy besides clear differences in community structure.</title>
        <authorList>
            <person name="Ferrer M."/>
            <person name="Ruiz A."/>
            <person name="Lanza F."/>
            <person name="Haange S.B."/>
            <person name="Oberbach A."/>
            <person name="Till H."/>
            <person name="Bargiela R."/>
            <person name="Campoy C."/>
            <person name="Segura M.T."/>
            <person name="Richter M."/>
            <person name="von Bergen M."/>
            <person name="Seifert J."/>
            <person name="Suarez A."/>
        </authorList>
    </citation>
    <scope>NUCLEOTIDE SEQUENCE</scope>
</reference>
<comment type="caution">
    <text evidence="1">The sequence shown here is derived from an EMBL/GenBank/DDBJ whole genome shotgun (WGS) entry which is preliminary data.</text>
</comment>
<dbReference type="EMBL" id="AJWZ01002097">
    <property type="protein sequence ID" value="EKC71902.1"/>
    <property type="molecule type" value="Genomic_DNA"/>
</dbReference>
<dbReference type="SUPFAM" id="SSF56281">
    <property type="entry name" value="Metallo-hydrolase/oxidoreductase"/>
    <property type="match status" value="1"/>
</dbReference>
<name>K1TFJ4_9ZZZZ</name>
<dbReference type="Gene3D" id="3.60.15.10">
    <property type="entry name" value="Ribonuclease Z/Hydroxyacylglutathione hydrolase-like"/>
    <property type="match status" value="1"/>
</dbReference>
<organism evidence="1">
    <name type="scientific">human gut metagenome</name>
    <dbReference type="NCBI Taxonomy" id="408170"/>
    <lineage>
        <taxon>unclassified sequences</taxon>
        <taxon>metagenomes</taxon>
        <taxon>organismal metagenomes</taxon>
    </lineage>
</organism>
<protein>
    <submittedName>
        <fullName evidence="1">Beta-lactamase domain protein</fullName>
    </submittedName>
</protein>
<feature type="non-terminal residue" evidence="1">
    <location>
        <position position="1"/>
    </location>
</feature>